<dbReference type="InterPro" id="IPR004046">
    <property type="entry name" value="GST_C"/>
</dbReference>
<dbReference type="SFLD" id="SFLDG00358">
    <property type="entry name" value="Main_(cytGST)"/>
    <property type="match status" value="1"/>
</dbReference>
<name>A0A1G5CXJ5_9PAST</name>
<protein>
    <submittedName>
        <fullName evidence="4">Glutathione S-transferase</fullName>
    </submittedName>
</protein>
<dbReference type="EMBL" id="FMUQ01000010">
    <property type="protein sequence ID" value="SCY07126.1"/>
    <property type="molecule type" value="Genomic_DNA"/>
</dbReference>
<dbReference type="Pfam" id="PF02798">
    <property type="entry name" value="GST_N"/>
    <property type="match status" value="1"/>
</dbReference>
<dbReference type="SFLD" id="SFLDG01150">
    <property type="entry name" value="Main.1:_Beta-like"/>
    <property type="match status" value="1"/>
</dbReference>
<dbReference type="SUPFAM" id="SSF47616">
    <property type="entry name" value="GST C-terminal domain-like"/>
    <property type="match status" value="1"/>
</dbReference>
<feature type="domain" description="GST N-terminal" evidence="2">
    <location>
        <begin position="1"/>
        <end position="77"/>
    </location>
</feature>
<dbReference type="InterPro" id="IPR036249">
    <property type="entry name" value="Thioredoxin-like_sf"/>
</dbReference>
<evidence type="ECO:0000313" key="4">
    <source>
        <dbReference type="EMBL" id="SCY07126.1"/>
    </source>
</evidence>
<dbReference type="Gene3D" id="1.20.1050.10">
    <property type="match status" value="1"/>
</dbReference>
<dbReference type="InterPro" id="IPR004045">
    <property type="entry name" value="Glutathione_S-Trfase_N"/>
</dbReference>
<reference evidence="4 5" key="1">
    <citation type="submission" date="2016-10" db="EMBL/GenBank/DDBJ databases">
        <authorList>
            <person name="Varghese N."/>
            <person name="Submissions S."/>
        </authorList>
    </citation>
    <scope>NUCLEOTIDE SEQUENCE [LARGE SCALE GENOMIC DNA]</scope>
    <source>
        <strain evidence="4 5">DSM 22022</strain>
    </source>
</reference>
<dbReference type="SUPFAM" id="SSF52833">
    <property type="entry name" value="Thioredoxin-like"/>
    <property type="match status" value="1"/>
</dbReference>
<dbReference type="InterPro" id="IPR010987">
    <property type="entry name" value="Glutathione-S-Trfase_C-like"/>
</dbReference>
<evidence type="ECO:0000259" key="2">
    <source>
        <dbReference type="PROSITE" id="PS50404"/>
    </source>
</evidence>
<dbReference type="Proteomes" id="UP000199588">
    <property type="component" value="Unassembled WGS sequence"/>
</dbReference>
<dbReference type="Gene3D" id="3.40.30.10">
    <property type="entry name" value="Glutaredoxin"/>
    <property type="match status" value="1"/>
</dbReference>
<dbReference type="InterPro" id="IPR036282">
    <property type="entry name" value="Glutathione-S-Trfase_C_sf"/>
</dbReference>
<organism evidence="4 5">
    <name type="scientific">Basfia succiniciproducens</name>
    <dbReference type="NCBI Taxonomy" id="653940"/>
    <lineage>
        <taxon>Bacteria</taxon>
        <taxon>Pseudomonadati</taxon>
        <taxon>Pseudomonadota</taxon>
        <taxon>Gammaproteobacteria</taxon>
        <taxon>Pasteurellales</taxon>
        <taxon>Pasteurellaceae</taxon>
        <taxon>Basfia</taxon>
    </lineage>
</organism>
<dbReference type="PANTHER" id="PTHR44051:SF8">
    <property type="entry name" value="GLUTATHIONE S-TRANSFERASE GSTA"/>
    <property type="match status" value="1"/>
</dbReference>
<dbReference type="PANTHER" id="PTHR44051">
    <property type="entry name" value="GLUTATHIONE S-TRANSFERASE-RELATED"/>
    <property type="match status" value="1"/>
</dbReference>
<evidence type="ECO:0000256" key="1">
    <source>
        <dbReference type="RuleBase" id="RU003494"/>
    </source>
</evidence>
<dbReference type="SFLD" id="SFLDS00019">
    <property type="entry name" value="Glutathione_Transferase_(cytos"/>
    <property type="match status" value="1"/>
</dbReference>
<gene>
    <name evidence="4" type="ORF">SAMN02910354_01353</name>
</gene>
<evidence type="ECO:0000313" key="5">
    <source>
        <dbReference type="Proteomes" id="UP000199588"/>
    </source>
</evidence>
<dbReference type="Pfam" id="PF00043">
    <property type="entry name" value="GST_C"/>
    <property type="match status" value="1"/>
</dbReference>
<comment type="caution">
    <text evidence="4">The sequence shown here is derived from an EMBL/GenBank/DDBJ whole genome shotgun (WGS) entry which is preliminary data.</text>
</comment>
<dbReference type="CDD" id="cd03057">
    <property type="entry name" value="GST_N_Beta"/>
    <property type="match status" value="1"/>
</dbReference>
<evidence type="ECO:0000259" key="3">
    <source>
        <dbReference type="PROSITE" id="PS50405"/>
    </source>
</evidence>
<accession>A0A1G5CXJ5</accession>
<comment type="similarity">
    <text evidence="1">Belongs to the GST superfamily.</text>
</comment>
<dbReference type="CDD" id="cd03188">
    <property type="entry name" value="GST_C_Beta"/>
    <property type="match status" value="1"/>
</dbReference>
<feature type="domain" description="GST C-terminal" evidence="3">
    <location>
        <begin position="83"/>
        <end position="205"/>
    </location>
</feature>
<dbReference type="RefSeq" id="WP_090655475.1">
    <property type="nucleotide sequence ID" value="NZ_CP015031.1"/>
</dbReference>
<dbReference type="PROSITE" id="PS50404">
    <property type="entry name" value="GST_NTER"/>
    <property type="match status" value="1"/>
</dbReference>
<dbReference type="PROSITE" id="PS50405">
    <property type="entry name" value="GST_CTER"/>
    <property type="match status" value="1"/>
</dbReference>
<sequence length="205" mass="23204">MKLYYLPGSCATVPYVALEWIGEPYEAQAVTHDYIKSAEYLALNPQGQVPLLVDNDLVLTQNIAILTYLDNLFPEKKIFGSKTARDKAKAMKWLAFFNGDLHKAFVPLFRVPAYAEGNEELTNEIRKDAAANVIRMLSIADEYLTRHIHFGEQISVADVYLFVELRWCKMLGLDLSQFANLHAFYQRIAADVGVKTVLIKQGISE</sequence>
<dbReference type="InterPro" id="IPR040079">
    <property type="entry name" value="Glutathione_S-Trfase"/>
</dbReference>
<keyword evidence="5" id="KW-1185">Reference proteome</keyword>
<proteinExistence type="inferred from homology"/>